<keyword evidence="3" id="KW-1185">Reference proteome</keyword>
<dbReference type="InParanoid" id="A0A0C3K155"/>
<reference evidence="3" key="2">
    <citation type="submission" date="2015-01" db="EMBL/GenBank/DDBJ databases">
        <title>Evolutionary Origins and Diversification of the Mycorrhizal Mutualists.</title>
        <authorList>
            <consortium name="DOE Joint Genome Institute"/>
            <consortium name="Mycorrhizal Genomics Consortium"/>
            <person name="Kohler A."/>
            <person name="Kuo A."/>
            <person name="Nagy L.G."/>
            <person name="Floudas D."/>
            <person name="Copeland A."/>
            <person name="Barry K.W."/>
            <person name="Cichocki N."/>
            <person name="Veneault-Fourrey C."/>
            <person name="LaButti K."/>
            <person name="Lindquist E.A."/>
            <person name="Lipzen A."/>
            <person name="Lundell T."/>
            <person name="Morin E."/>
            <person name="Murat C."/>
            <person name="Riley R."/>
            <person name="Ohm R."/>
            <person name="Sun H."/>
            <person name="Tunlid A."/>
            <person name="Henrissat B."/>
            <person name="Grigoriev I.V."/>
            <person name="Hibbett D.S."/>
            <person name="Martin F."/>
        </authorList>
    </citation>
    <scope>NUCLEOTIDE SEQUENCE [LARGE SCALE GENOMIC DNA]</scope>
    <source>
        <strain evidence="3">Marx 270</strain>
    </source>
</reference>
<gene>
    <name evidence="2" type="ORF">M404DRAFT_991850</name>
</gene>
<evidence type="ECO:0000313" key="3">
    <source>
        <dbReference type="Proteomes" id="UP000054217"/>
    </source>
</evidence>
<accession>A0A0C3K155</accession>
<dbReference type="HOGENOM" id="CLU_3033329_0_0_1"/>
<evidence type="ECO:0000256" key="1">
    <source>
        <dbReference type="SAM" id="MobiDB-lite"/>
    </source>
</evidence>
<dbReference type="EMBL" id="KN831944">
    <property type="protein sequence ID" value="KIO15148.1"/>
    <property type="molecule type" value="Genomic_DNA"/>
</dbReference>
<reference evidence="2 3" key="1">
    <citation type="submission" date="2014-04" db="EMBL/GenBank/DDBJ databases">
        <authorList>
            <consortium name="DOE Joint Genome Institute"/>
            <person name="Kuo A."/>
            <person name="Kohler A."/>
            <person name="Costa M.D."/>
            <person name="Nagy L.G."/>
            <person name="Floudas D."/>
            <person name="Copeland A."/>
            <person name="Barry K.W."/>
            <person name="Cichocki N."/>
            <person name="Veneault-Fourrey C."/>
            <person name="LaButti K."/>
            <person name="Lindquist E.A."/>
            <person name="Lipzen A."/>
            <person name="Lundell T."/>
            <person name="Morin E."/>
            <person name="Murat C."/>
            <person name="Sun H."/>
            <person name="Tunlid A."/>
            <person name="Henrissat B."/>
            <person name="Grigoriev I.V."/>
            <person name="Hibbett D.S."/>
            <person name="Martin F."/>
            <person name="Nordberg H.P."/>
            <person name="Cantor M.N."/>
            <person name="Hua S.X."/>
        </authorList>
    </citation>
    <scope>NUCLEOTIDE SEQUENCE [LARGE SCALE GENOMIC DNA]</scope>
    <source>
        <strain evidence="2 3">Marx 270</strain>
    </source>
</reference>
<sequence>MFSAVIHTSPVLRRRGTSSTGSADTQVSHLVSQPSLPLLSPPAPWHNSRTRSPRN</sequence>
<feature type="compositionally biased region" description="Low complexity" evidence="1">
    <location>
        <begin position="28"/>
        <end position="38"/>
    </location>
</feature>
<feature type="region of interest" description="Disordered" evidence="1">
    <location>
        <begin position="1"/>
        <end position="55"/>
    </location>
</feature>
<feature type="compositionally biased region" description="Polar residues" evidence="1">
    <location>
        <begin position="17"/>
        <end position="27"/>
    </location>
</feature>
<organism evidence="2 3">
    <name type="scientific">Pisolithus tinctorius Marx 270</name>
    <dbReference type="NCBI Taxonomy" id="870435"/>
    <lineage>
        <taxon>Eukaryota</taxon>
        <taxon>Fungi</taxon>
        <taxon>Dikarya</taxon>
        <taxon>Basidiomycota</taxon>
        <taxon>Agaricomycotina</taxon>
        <taxon>Agaricomycetes</taxon>
        <taxon>Agaricomycetidae</taxon>
        <taxon>Boletales</taxon>
        <taxon>Sclerodermatineae</taxon>
        <taxon>Pisolithaceae</taxon>
        <taxon>Pisolithus</taxon>
    </lineage>
</organism>
<dbReference type="AlphaFoldDB" id="A0A0C3K155"/>
<proteinExistence type="predicted"/>
<name>A0A0C3K155_PISTI</name>
<protein>
    <submittedName>
        <fullName evidence="2">Uncharacterized protein</fullName>
    </submittedName>
</protein>
<dbReference type="Proteomes" id="UP000054217">
    <property type="component" value="Unassembled WGS sequence"/>
</dbReference>
<evidence type="ECO:0000313" key="2">
    <source>
        <dbReference type="EMBL" id="KIO15148.1"/>
    </source>
</evidence>